<dbReference type="PRINTS" id="PR00154">
    <property type="entry name" value="AMPBINDING"/>
</dbReference>
<dbReference type="PROSITE" id="PS50075">
    <property type="entry name" value="CARRIER"/>
    <property type="match status" value="1"/>
</dbReference>
<dbReference type="Gene3D" id="3.30.559.30">
    <property type="entry name" value="Nonribosomal peptide synthetase, condensation domain"/>
    <property type="match status" value="1"/>
</dbReference>
<dbReference type="InterPro" id="IPR020845">
    <property type="entry name" value="AMP-binding_CS"/>
</dbReference>
<dbReference type="SUPFAM" id="SSF56801">
    <property type="entry name" value="Acetyl-CoA synthetase-like"/>
    <property type="match status" value="1"/>
</dbReference>
<dbReference type="HOGENOM" id="CLU_000022_2_13_9"/>
<dbReference type="KEGG" id="pms:KNP414_04851"/>
<dbReference type="Gene3D" id="1.10.287.490">
    <property type="entry name" value="Helix hairpin bin"/>
    <property type="match status" value="1"/>
</dbReference>
<dbReference type="InterPro" id="IPR020459">
    <property type="entry name" value="AMP-binding"/>
</dbReference>
<feature type="domain" description="Carrier" evidence="8">
    <location>
        <begin position="968"/>
        <end position="1042"/>
    </location>
</feature>
<dbReference type="Proteomes" id="UP000006620">
    <property type="component" value="Chromosome"/>
</dbReference>
<dbReference type="InterPro" id="IPR000873">
    <property type="entry name" value="AMP-dep_synth/lig_dom"/>
</dbReference>
<dbReference type="InterPro" id="IPR009081">
    <property type="entry name" value="PP-bd_ACP"/>
</dbReference>
<dbReference type="EMBL" id="CP002869">
    <property type="protein sequence ID" value="AEI43377.1"/>
    <property type="molecule type" value="Genomic_DNA"/>
</dbReference>
<keyword evidence="5" id="KW-0436">Ligase</keyword>
<dbReference type="InterPro" id="IPR029058">
    <property type="entry name" value="AB_hydrolase_fold"/>
</dbReference>
<dbReference type="InterPro" id="IPR006162">
    <property type="entry name" value="Ppantetheine_attach_site"/>
</dbReference>
<dbReference type="NCBIfam" id="TIGR01733">
    <property type="entry name" value="AA-adenyl-dom"/>
    <property type="match status" value="1"/>
</dbReference>
<dbReference type="CDD" id="cd19543">
    <property type="entry name" value="DCL_NRPS"/>
    <property type="match status" value="1"/>
</dbReference>
<reference evidence="10" key="1">
    <citation type="submission" date="2011-06" db="EMBL/GenBank/DDBJ databases">
        <title>Complete genome sequence of Paenibacillus mucilaginosus KNP414.</title>
        <authorList>
            <person name="Wang J."/>
            <person name="Hu S."/>
            <person name="Hu X."/>
            <person name="Zhang B."/>
            <person name="Dong D."/>
            <person name="Zhang S."/>
            <person name="Zhao K."/>
            <person name="Wu D."/>
        </authorList>
    </citation>
    <scope>NUCLEOTIDE SEQUENCE [LARGE SCALE GENOMIC DNA]</scope>
    <source>
        <strain evidence="10">KNP414</strain>
    </source>
</reference>
<dbReference type="InterPro" id="IPR001242">
    <property type="entry name" value="Condensation_dom"/>
</dbReference>
<evidence type="ECO:0000256" key="1">
    <source>
        <dbReference type="ARBA" id="ARBA00001957"/>
    </source>
</evidence>
<comment type="similarity">
    <text evidence="2">Belongs to the ATP-dependent AMP-binding enzyme family.</text>
</comment>
<reference evidence="9 10" key="2">
    <citation type="journal article" date="2013" name="Genome Announc.">
        <title>Genome Sequence of Growth-Improving Paenibacillus mucilaginosus Strain KNP414.</title>
        <authorList>
            <person name="Lu J.J."/>
            <person name="Wang J.F."/>
            <person name="Hu X.F."/>
        </authorList>
    </citation>
    <scope>NUCLEOTIDE SEQUENCE [LARGE SCALE GENOMIC DNA]</scope>
    <source>
        <strain evidence="9 10">KNP414</strain>
    </source>
</reference>
<dbReference type="SMART" id="SM00824">
    <property type="entry name" value="PKS_TE"/>
    <property type="match status" value="1"/>
</dbReference>
<dbReference type="Gene3D" id="3.30.559.10">
    <property type="entry name" value="Chloramphenicol acetyltransferase-like domain"/>
    <property type="match status" value="1"/>
</dbReference>
<dbReference type="PANTHER" id="PTHR45527:SF14">
    <property type="entry name" value="PLIPASTATIN SYNTHASE SUBUNIT B"/>
    <property type="match status" value="1"/>
</dbReference>
<evidence type="ECO:0000256" key="3">
    <source>
        <dbReference type="ARBA" id="ARBA00022450"/>
    </source>
</evidence>
<dbReference type="SUPFAM" id="SSF47336">
    <property type="entry name" value="ACP-like"/>
    <property type="match status" value="1"/>
</dbReference>
<evidence type="ECO:0000256" key="5">
    <source>
        <dbReference type="ARBA" id="ARBA00022598"/>
    </source>
</evidence>
<dbReference type="SMART" id="SM00823">
    <property type="entry name" value="PKS_PP"/>
    <property type="match status" value="1"/>
</dbReference>
<dbReference type="Pfam" id="PF00501">
    <property type="entry name" value="AMP-binding"/>
    <property type="match status" value="1"/>
</dbReference>
<dbReference type="Pfam" id="PF13193">
    <property type="entry name" value="AMP-binding_C"/>
    <property type="match status" value="1"/>
</dbReference>
<dbReference type="InterPro" id="IPR020802">
    <property type="entry name" value="TesA-like"/>
</dbReference>
<dbReference type="Pfam" id="PF00975">
    <property type="entry name" value="Thioesterase"/>
    <property type="match status" value="1"/>
</dbReference>
<keyword evidence="4" id="KW-0597">Phosphoprotein</keyword>
<dbReference type="RefSeq" id="WP_013918530.1">
    <property type="nucleotide sequence ID" value="NC_015690.1"/>
</dbReference>
<evidence type="ECO:0000313" key="9">
    <source>
        <dbReference type="EMBL" id="AEI43377.1"/>
    </source>
</evidence>
<dbReference type="Gene3D" id="3.40.50.1820">
    <property type="entry name" value="alpha/beta hydrolase"/>
    <property type="match status" value="1"/>
</dbReference>
<dbReference type="InterPro" id="IPR001031">
    <property type="entry name" value="Thioesterase"/>
</dbReference>
<dbReference type="PROSITE" id="PS00455">
    <property type="entry name" value="AMP_BINDING"/>
    <property type="match status" value="1"/>
</dbReference>
<dbReference type="SUPFAM" id="SSF53474">
    <property type="entry name" value="alpha/beta-Hydrolases"/>
    <property type="match status" value="1"/>
</dbReference>
<dbReference type="PANTHER" id="PTHR45527">
    <property type="entry name" value="NONRIBOSOMAL PEPTIDE SYNTHETASE"/>
    <property type="match status" value="1"/>
</dbReference>
<evidence type="ECO:0000259" key="8">
    <source>
        <dbReference type="PROSITE" id="PS50075"/>
    </source>
</evidence>
<dbReference type="GO" id="GO:0031177">
    <property type="term" value="F:phosphopantetheine binding"/>
    <property type="evidence" value="ECO:0007669"/>
    <property type="project" value="InterPro"/>
</dbReference>
<dbReference type="InterPro" id="IPR010071">
    <property type="entry name" value="AA_adenyl_dom"/>
</dbReference>
<protein>
    <submittedName>
        <fullName evidence="9">SrfAC</fullName>
    </submittedName>
</protein>
<dbReference type="PROSITE" id="PS00012">
    <property type="entry name" value="PHOSPHOPANTETHEINE"/>
    <property type="match status" value="1"/>
</dbReference>
<keyword evidence="3" id="KW-0596">Phosphopantetheine</keyword>
<gene>
    <name evidence="9" type="ordered locus">KNP414_04851</name>
</gene>
<dbReference type="Gene3D" id="1.10.1200.10">
    <property type="entry name" value="ACP-like"/>
    <property type="match status" value="1"/>
</dbReference>
<dbReference type="GO" id="GO:0005737">
    <property type="term" value="C:cytoplasm"/>
    <property type="evidence" value="ECO:0007669"/>
    <property type="project" value="TreeGrafter"/>
</dbReference>
<dbReference type="InterPro" id="IPR023213">
    <property type="entry name" value="CAT-like_dom_sf"/>
</dbReference>
<dbReference type="GO" id="GO:0044550">
    <property type="term" value="P:secondary metabolite biosynthetic process"/>
    <property type="evidence" value="ECO:0007669"/>
    <property type="project" value="UniProtKB-ARBA"/>
</dbReference>
<dbReference type="InterPro" id="IPR045851">
    <property type="entry name" value="AMP-bd_C_sf"/>
</dbReference>
<proteinExistence type="inferred from homology"/>
<dbReference type="FunFam" id="2.30.38.10:FF:000001">
    <property type="entry name" value="Non-ribosomal peptide synthetase PvdI"/>
    <property type="match status" value="1"/>
</dbReference>
<dbReference type="PATRIC" id="fig|1036673.3.peg.4466"/>
<evidence type="ECO:0000313" key="10">
    <source>
        <dbReference type="Proteomes" id="UP000006620"/>
    </source>
</evidence>
<evidence type="ECO:0000256" key="2">
    <source>
        <dbReference type="ARBA" id="ARBA00006432"/>
    </source>
</evidence>
<dbReference type="CDD" id="cd05930">
    <property type="entry name" value="A_NRPS"/>
    <property type="match status" value="1"/>
</dbReference>
<accession>F8FI35</accession>
<keyword evidence="6" id="KW-0045">Antibiotic biosynthesis</keyword>
<dbReference type="SUPFAM" id="SSF52777">
    <property type="entry name" value="CoA-dependent acyltransferases"/>
    <property type="match status" value="2"/>
</dbReference>
<keyword evidence="7" id="KW-0511">Multifunctional enzyme</keyword>
<dbReference type="FunFam" id="3.40.50.12780:FF:000012">
    <property type="entry name" value="Non-ribosomal peptide synthetase"/>
    <property type="match status" value="1"/>
</dbReference>
<dbReference type="FunFam" id="3.30.300.30:FF:000010">
    <property type="entry name" value="Enterobactin synthetase component F"/>
    <property type="match status" value="1"/>
</dbReference>
<dbReference type="GO" id="GO:0043041">
    <property type="term" value="P:amino acid activation for nonribosomal peptide biosynthetic process"/>
    <property type="evidence" value="ECO:0007669"/>
    <property type="project" value="TreeGrafter"/>
</dbReference>
<comment type="cofactor">
    <cofactor evidence="1">
        <name>pantetheine 4'-phosphate</name>
        <dbReference type="ChEBI" id="CHEBI:47942"/>
    </cofactor>
</comment>
<evidence type="ECO:0000256" key="4">
    <source>
        <dbReference type="ARBA" id="ARBA00022553"/>
    </source>
</evidence>
<dbReference type="Gene3D" id="2.30.38.10">
    <property type="entry name" value="Luciferase, Domain 3"/>
    <property type="match status" value="1"/>
</dbReference>
<dbReference type="Gene3D" id="3.30.300.30">
    <property type="match status" value="1"/>
</dbReference>
<dbReference type="InterPro" id="IPR036736">
    <property type="entry name" value="ACP-like_sf"/>
</dbReference>
<evidence type="ECO:0000256" key="7">
    <source>
        <dbReference type="ARBA" id="ARBA00023268"/>
    </source>
</evidence>
<sequence>MKPRDKIKRIDPLTPTQEGMFYTSLADKESRLYFVEIELNVAGELDVPLLEQSMNELIRRYDSLRTVFVQQNMTRPVQVVLHQRQFRIHYEDLSGLAAEEQESFLTQWKQANKDRDFDLARDLLLRIAVFRTGEAAYRFIFNNHHIIMDGWSFSNVFRDLLEGYRLLRQDQDIPQSEEVPYRLYLDWLQERPKEASIRYWKTYFEGYRAAEALPAAPQGILRSSGAAAVKEVLFELGAERVRGLEGLARRHEVTVNSVFQTVWALVMRRYCRSDDIVFGSIVSGRTAPIEGIERMVGLLINTVPVRIRLNPEAAFAECLKQVQRQALESMPHDYVSYRDIEQETDLKHARIDHFLVFENFPIDREVMNPEQSRRDLGFEITAIHTEEINYHLTVHIYPEEGQIKFSYHPGLHEDWFIEQLQAQLLHTMDAAVLQEFDPVERIGTLTPLDEERLLRSFFREPAPAEEAKPLHVLFDEQVRRTPDLPALLFEGTGVTYRELQERADRLARRLRSAGVRSEEIVGLRAGRSPDLVAGMLAVWKAGGAFVPVDPDYPEERQRYMLEDSGAKLLLTGSELAGIDWNGETLLLEESLEGSDETESLPPDSRLSDLAYVIYTSGTTGRPKGVMLEHGGAVNTMLWRRREFSFRTEDRVLQVYSFAFDAFLSCLVPPLLSGSAVVLAPDREAKDPLALRRLIREQGVTHIECVPSLYAVLLECLGEEEAASLRVVTLGGEKLPQRLVERSREVFPHIELADEYGPTENSIITTCERHIVPGGKLSIGRPIPGTRVYILDERLRPLPAGVKGHLWIAGAGLARGYLNRPELTAEAFPEDPFHPGERMYRSGDTARWLPDGRLEYTGRMDDQVKIRGYRIELGEIEEVLRAHRHVKDAAVTAYEASAGEKVLCAYYVPSDASAWEEELRDHCSARLPVYMIPAHMIRLDAMPLSANGKMDRHALPQPEELLVERKNTAAQNQWEHRLAALCQELLERRIGVADDFFEAGGSSLKAMMLVSRIHQDFGVELPLAVMMEAPSPRGMASYLMSRYKTEPKAIMLMNKKGRSPLFCFTPMGGLGMIYHELGRQLQDISVYSIDYIDHPHHMKHYVELITGVQPEGPYVLLGYSSGGHLAFEAAKALEAAGHPVSRLILLDCYRKKDAGMPSAEDLELLCRHYMTHPVFQEYQFREKDMDRLKGFLTYFFTLENSGSVQADIHLIRSTLPADGDYDRAYAHWQTATAGSVREHQGLGGHDTMLNKEHVEGNAEIIRGIALGSASAQGKEERLVPGAS</sequence>
<dbReference type="FunFam" id="3.40.50.980:FF:000001">
    <property type="entry name" value="Non-ribosomal peptide synthetase"/>
    <property type="match status" value="1"/>
</dbReference>
<dbReference type="GO" id="GO:0008610">
    <property type="term" value="P:lipid biosynthetic process"/>
    <property type="evidence" value="ECO:0007669"/>
    <property type="project" value="UniProtKB-ARBA"/>
</dbReference>
<dbReference type="Pfam" id="PF00550">
    <property type="entry name" value="PP-binding"/>
    <property type="match status" value="1"/>
</dbReference>
<evidence type="ECO:0000256" key="6">
    <source>
        <dbReference type="ARBA" id="ARBA00023194"/>
    </source>
</evidence>
<dbReference type="Pfam" id="PF00668">
    <property type="entry name" value="Condensation"/>
    <property type="match status" value="1"/>
</dbReference>
<dbReference type="Gene3D" id="3.40.50.980">
    <property type="match status" value="2"/>
</dbReference>
<organism evidence="9 10">
    <name type="scientific">Paenibacillus mucilaginosus (strain KNP414)</name>
    <dbReference type="NCBI Taxonomy" id="1036673"/>
    <lineage>
        <taxon>Bacteria</taxon>
        <taxon>Bacillati</taxon>
        <taxon>Bacillota</taxon>
        <taxon>Bacilli</taxon>
        <taxon>Bacillales</taxon>
        <taxon>Paenibacillaceae</taxon>
        <taxon>Paenibacillus</taxon>
    </lineage>
</organism>
<dbReference type="GO" id="GO:0017000">
    <property type="term" value="P:antibiotic biosynthetic process"/>
    <property type="evidence" value="ECO:0007669"/>
    <property type="project" value="UniProtKB-KW"/>
</dbReference>
<dbReference type="InterPro" id="IPR020806">
    <property type="entry name" value="PKS_PP-bd"/>
</dbReference>
<name>F8FI35_PAEMK</name>
<dbReference type="InterPro" id="IPR025110">
    <property type="entry name" value="AMP-bd_C"/>
</dbReference>
<dbReference type="GO" id="GO:0016874">
    <property type="term" value="F:ligase activity"/>
    <property type="evidence" value="ECO:0007669"/>
    <property type="project" value="UniProtKB-KW"/>
</dbReference>